<gene>
    <name evidence="7" type="ORF">MBM_02243</name>
</gene>
<dbReference type="EMBL" id="JH921431">
    <property type="protein sequence ID" value="EKD19006.1"/>
    <property type="molecule type" value="Genomic_DNA"/>
</dbReference>
<feature type="chain" id="PRO_5003855091" evidence="5">
    <location>
        <begin position="21"/>
        <end position="407"/>
    </location>
</feature>
<evidence type="ECO:0000313" key="8">
    <source>
        <dbReference type="Proteomes" id="UP000006753"/>
    </source>
</evidence>
<dbReference type="GeneID" id="18758178"/>
<dbReference type="Proteomes" id="UP000006753">
    <property type="component" value="Unassembled WGS sequence"/>
</dbReference>
<dbReference type="PANTHER" id="PTHR31263">
    <property type="entry name" value="CELLULASE FAMILY PROTEIN (AFU_ORTHOLOGUE AFUA_5G14560)"/>
    <property type="match status" value="1"/>
</dbReference>
<dbReference type="GO" id="GO:0000272">
    <property type="term" value="P:polysaccharide catabolic process"/>
    <property type="evidence" value="ECO:0007669"/>
    <property type="project" value="InterPro"/>
</dbReference>
<comment type="similarity">
    <text evidence="1 4">Belongs to the glycosyl hydrolase 5 (cellulase A) family.</text>
</comment>
<dbReference type="SUPFAM" id="SSF51445">
    <property type="entry name" value="(Trans)glycosidases"/>
    <property type="match status" value="1"/>
</dbReference>
<feature type="signal peptide" evidence="5">
    <location>
        <begin position="1"/>
        <end position="20"/>
    </location>
</feature>
<dbReference type="eggNOG" id="ENOG502QUKB">
    <property type="taxonomic scope" value="Eukaryota"/>
</dbReference>
<dbReference type="AlphaFoldDB" id="K1X1A1"/>
<dbReference type="GO" id="GO:0004553">
    <property type="term" value="F:hydrolase activity, hydrolyzing O-glycosyl compounds"/>
    <property type="evidence" value="ECO:0007669"/>
    <property type="project" value="InterPro"/>
</dbReference>
<evidence type="ECO:0000256" key="2">
    <source>
        <dbReference type="ARBA" id="ARBA00022801"/>
    </source>
</evidence>
<reference evidence="7 8" key="1">
    <citation type="journal article" date="2012" name="BMC Genomics">
        <title>Sequencing the genome of Marssonina brunnea reveals fungus-poplar co-evolution.</title>
        <authorList>
            <person name="Zhu S."/>
            <person name="Cao Y.-Z."/>
            <person name="Jiang C."/>
            <person name="Tan B.-Y."/>
            <person name="Wang Z."/>
            <person name="Feng S."/>
            <person name="Zhang L."/>
            <person name="Su X.-H."/>
            <person name="Brejova B."/>
            <person name="Vinar T."/>
            <person name="Xu M."/>
            <person name="Wang M.-X."/>
            <person name="Zhang S.-G."/>
            <person name="Huang M.-R."/>
            <person name="Wu R."/>
            <person name="Zhou Y."/>
        </authorList>
    </citation>
    <scope>NUCLEOTIDE SEQUENCE [LARGE SCALE GENOMIC DNA]</scope>
    <source>
        <strain evidence="7 8">MB_m1</strain>
    </source>
</reference>
<protein>
    <submittedName>
        <fullName evidence="7">Putative glycosyl hydrolase family 5 protein/cellulase</fullName>
    </submittedName>
</protein>
<keyword evidence="5" id="KW-0732">Signal</keyword>
<dbReference type="InterPro" id="IPR017853">
    <property type="entry name" value="GH"/>
</dbReference>
<evidence type="ECO:0000313" key="7">
    <source>
        <dbReference type="EMBL" id="EKD19006.1"/>
    </source>
</evidence>
<evidence type="ECO:0000256" key="1">
    <source>
        <dbReference type="ARBA" id="ARBA00005641"/>
    </source>
</evidence>
<evidence type="ECO:0000259" key="6">
    <source>
        <dbReference type="Pfam" id="PF00150"/>
    </source>
</evidence>
<dbReference type="Pfam" id="PF00150">
    <property type="entry name" value="Cellulase"/>
    <property type="match status" value="1"/>
</dbReference>
<feature type="domain" description="Glycoside hydrolase family 5" evidence="6">
    <location>
        <begin position="47"/>
        <end position="363"/>
    </location>
</feature>
<dbReference type="InterPro" id="IPR001547">
    <property type="entry name" value="Glyco_hydro_5"/>
</dbReference>
<accession>K1X1A1</accession>
<organism evidence="7 8">
    <name type="scientific">Marssonina brunnea f. sp. multigermtubi (strain MB_m1)</name>
    <name type="common">Marssonina leaf spot fungus</name>
    <dbReference type="NCBI Taxonomy" id="1072389"/>
    <lineage>
        <taxon>Eukaryota</taxon>
        <taxon>Fungi</taxon>
        <taxon>Dikarya</taxon>
        <taxon>Ascomycota</taxon>
        <taxon>Pezizomycotina</taxon>
        <taxon>Leotiomycetes</taxon>
        <taxon>Helotiales</taxon>
        <taxon>Drepanopezizaceae</taxon>
        <taxon>Drepanopeziza</taxon>
    </lineage>
</organism>
<evidence type="ECO:0000256" key="5">
    <source>
        <dbReference type="SAM" id="SignalP"/>
    </source>
</evidence>
<dbReference type="PANTHER" id="PTHR31263:SF0">
    <property type="entry name" value="CELLULASE FAMILY PROTEIN (AFU_ORTHOLOGUE AFUA_5G14560)"/>
    <property type="match status" value="1"/>
</dbReference>
<evidence type="ECO:0000256" key="3">
    <source>
        <dbReference type="ARBA" id="ARBA00023295"/>
    </source>
</evidence>
<dbReference type="Gene3D" id="3.20.20.80">
    <property type="entry name" value="Glycosidases"/>
    <property type="match status" value="1"/>
</dbReference>
<name>K1X1A1_MARBU</name>
<dbReference type="KEGG" id="mbe:MBM_02243"/>
<dbReference type="HOGENOM" id="CLU_039562_0_0_1"/>
<dbReference type="OMA" id="TWSDWRS"/>
<sequence length="407" mass="44534">MRLDLSALAVLALSVTGGDCAWPDGPLVAEGRWIHDSLGNNVTYAGVNWPGSADVMIPEGLQYKSIEAIVSDIKSLGMNAIRLTFAIEMVDDILDNGGDVKLSAAFDKALGTANGTLVYEQVLKNNPSFSASTTRLQVFDAVAAECLKQQIYVHLDNHMSSGYWCCSADDGNTWFGDTQFDVTKWKRGLEYMATHGKSWPALTSIGMRNELRKPSNNASLQATYGWPLWYTNMVSASQTIHAANPTPLIFFSGLDYDTTLTPVVEGTDLGSGVVFRKSDFPYADKIVLELHNYEGSVGSCSTLQENLVRYGFSTLSGTKANTLPLLLTEWGHNQMDSSGTGVYASCLRSYLPAQKVGWFYWVVAGSYYIRSGTQDYDDAWGLYNHDWSGWRSASNIAAMKTAVEATV</sequence>
<proteinExistence type="inferred from homology"/>
<dbReference type="OrthoDB" id="442731at2759"/>
<keyword evidence="2 4" id="KW-0378">Hydrolase</keyword>
<dbReference type="RefSeq" id="XP_007290132.1">
    <property type="nucleotide sequence ID" value="XM_007290070.1"/>
</dbReference>
<dbReference type="InParanoid" id="K1X1A1"/>
<keyword evidence="3 4" id="KW-0326">Glycosidase</keyword>
<keyword evidence="8" id="KW-1185">Reference proteome</keyword>
<evidence type="ECO:0000256" key="4">
    <source>
        <dbReference type="RuleBase" id="RU361153"/>
    </source>
</evidence>